<dbReference type="CDD" id="cd09910">
    <property type="entry name" value="NGN-insert_like"/>
    <property type="match status" value="1"/>
</dbReference>
<sequence>MPLGSHVKAGDVLVLVIGLMLTAALAAHVWKPGAAERAVVRSGGQVIAELELHGDHVLSVPGPLGVTRVRVAEGRVRVESDPSPLQLCVKRGWLAHPGDVAVCLPNQVSVELEGATKRYDTLAY</sequence>
<dbReference type="Proteomes" id="UP000321201">
    <property type="component" value="Unassembled WGS sequence"/>
</dbReference>
<dbReference type="Pfam" id="PF07009">
    <property type="entry name" value="NusG_II"/>
    <property type="match status" value="1"/>
</dbReference>
<dbReference type="OrthoDB" id="47603at2"/>
<accession>A0A5C7EMW5</accession>
<dbReference type="EMBL" id="VPFL01000004">
    <property type="protein sequence ID" value="TXF12939.1"/>
    <property type="molecule type" value="Genomic_DNA"/>
</dbReference>
<proteinExistence type="predicted"/>
<organism evidence="2 3">
    <name type="scientific">Pelomicrobium methylotrophicum</name>
    <dbReference type="NCBI Taxonomy" id="2602750"/>
    <lineage>
        <taxon>Bacteria</taxon>
        <taxon>Pseudomonadati</taxon>
        <taxon>Pseudomonadota</taxon>
        <taxon>Hydrogenophilia</taxon>
        <taxon>Hydrogenophilia incertae sedis</taxon>
        <taxon>Pelomicrobium</taxon>
    </lineage>
</organism>
<reference evidence="2 3" key="1">
    <citation type="submission" date="2019-08" db="EMBL/GenBank/DDBJ databases">
        <title>Pelomicrobium methylotrophicum gen. nov., sp. nov. a moderately thermophilic, facultatively anaerobic, lithoautotrophic and methylotrophic bacterium isolated from a terrestrial mud volcano.</title>
        <authorList>
            <person name="Slobodkina G.B."/>
            <person name="Merkel A.Y."/>
            <person name="Slobodkin A.I."/>
        </authorList>
    </citation>
    <scope>NUCLEOTIDE SEQUENCE [LARGE SCALE GENOMIC DNA]</scope>
    <source>
        <strain evidence="2 3">SM250</strain>
    </source>
</reference>
<keyword evidence="3" id="KW-1185">Reference proteome</keyword>
<dbReference type="Gene3D" id="2.60.320.10">
    <property type="entry name" value="N-utilization substance G protein NusG, insert domain"/>
    <property type="match status" value="1"/>
</dbReference>
<comment type="caution">
    <text evidence="2">The sequence shown here is derived from an EMBL/GenBank/DDBJ whole genome shotgun (WGS) entry which is preliminary data.</text>
</comment>
<feature type="transmembrane region" description="Helical" evidence="1">
    <location>
        <begin position="12"/>
        <end position="30"/>
    </location>
</feature>
<gene>
    <name evidence="2" type="ORF">FR698_04350</name>
</gene>
<keyword evidence="1" id="KW-1133">Transmembrane helix</keyword>
<keyword evidence="1" id="KW-0812">Transmembrane</keyword>
<evidence type="ECO:0000313" key="3">
    <source>
        <dbReference type="Proteomes" id="UP000321201"/>
    </source>
</evidence>
<evidence type="ECO:0000256" key="1">
    <source>
        <dbReference type="SAM" id="Phobius"/>
    </source>
</evidence>
<protein>
    <submittedName>
        <fullName evidence="2">NusG domain II-containing protein</fullName>
    </submittedName>
</protein>
<evidence type="ECO:0000313" key="2">
    <source>
        <dbReference type="EMBL" id="TXF12939.1"/>
    </source>
</evidence>
<keyword evidence="1" id="KW-0472">Membrane</keyword>
<name>A0A5C7EMW5_9PROT</name>
<dbReference type="InParanoid" id="A0A5C7EMW5"/>
<dbReference type="InterPro" id="IPR038690">
    <property type="entry name" value="NusG_2_sf"/>
</dbReference>
<dbReference type="AlphaFoldDB" id="A0A5C7EMW5"/>